<feature type="domain" description="N6 adenine-specific DNA methyltransferase N-terminal" evidence="8">
    <location>
        <begin position="10"/>
        <end position="100"/>
    </location>
</feature>
<feature type="non-terminal residue" evidence="9">
    <location>
        <position position="101"/>
    </location>
</feature>
<dbReference type="GO" id="GO:0032259">
    <property type="term" value="P:methylation"/>
    <property type="evidence" value="ECO:0007669"/>
    <property type="project" value="UniProtKB-KW"/>
</dbReference>
<dbReference type="Gene3D" id="1.20.1260.30">
    <property type="match status" value="1"/>
</dbReference>
<comment type="catalytic activity">
    <reaction evidence="7">
        <text>a 2'-deoxyadenosine in DNA + S-adenosyl-L-methionine = an N(6)-methyl-2'-deoxyadenosine in DNA + S-adenosyl-L-homocysteine + H(+)</text>
        <dbReference type="Rhea" id="RHEA:15197"/>
        <dbReference type="Rhea" id="RHEA-COMP:12418"/>
        <dbReference type="Rhea" id="RHEA-COMP:12419"/>
        <dbReference type="ChEBI" id="CHEBI:15378"/>
        <dbReference type="ChEBI" id="CHEBI:57856"/>
        <dbReference type="ChEBI" id="CHEBI:59789"/>
        <dbReference type="ChEBI" id="CHEBI:90615"/>
        <dbReference type="ChEBI" id="CHEBI:90616"/>
        <dbReference type="EC" id="2.1.1.72"/>
    </reaction>
</comment>
<dbReference type="EC" id="2.1.1.72" evidence="2"/>
<evidence type="ECO:0000256" key="3">
    <source>
        <dbReference type="ARBA" id="ARBA00022603"/>
    </source>
</evidence>
<comment type="similarity">
    <text evidence="1">Belongs to the N(4)/N(6)-methyltransferase family.</text>
</comment>
<evidence type="ECO:0000256" key="2">
    <source>
        <dbReference type="ARBA" id="ARBA00011900"/>
    </source>
</evidence>
<name>A0A5C7SA28_THASP</name>
<evidence type="ECO:0000259" key="8">
    <source>
        <dbReference type="Pfam" id="PF12161"/>
    </source>
</evidence>
<reference evidence="9 10" key="1">
    <citation type="submission" date="2018-09" db="EMBL/GenBank/DDBJ databases">
        <title>Metagenome Assembled Genomes from an Advanced Water Purification Facility.</title>
        <authorList>
            <person name="Stamps B.W."/>
            <person name="Spear J.R."/>
        </authorList>
    </citation>
    <scope>NUCLEOTIDE SEQUENCE [LARGE SCALE GENOMIC DNA]</scope>
    <source>
        <strain evidence="9">Bin_27_1</strain>
    </source>
</reference>
<evidence type="ECO:0000256" key="1">
    <source>
        <dbReference type="ARBA" id="ARBA00006594"/>
    </source>
</evidence>
<dbReference type="RefSeq" id="WP_276661116.1">
    <property type="nucleotide sequence ID" value="NZ_SSFD01000309.1"/>
</dbReference>
<dbReference type="EMBL" id="SSFD01000309">
    <property type="protein sequence ID" value="TXH80483.1"/>
    <property type="molecule type" value="Genomic_DNA"/>
</dbReference>
<evidence type="ECO:0000256" key="7">
    <source>
        <dbReference type="ARBA" id="ARBA00047942"/>
    </source>
</evidence>
<dbReference type="PANTHER" id="PTHR42933">
    <property type="entry name" value="SLR6095 PROTEIN"/>
    <property type="match status" value="1"/>
</dbReference>
<dbReference type="SUPFAM" id="SSF53335">
    <property type="entry name" value="S-adenosyl-L-methionine-dependent methyltransferases"/>
    <property type="match status" value="1"/>
</dbReference>
<keyword evidence="6" id="KW-0680">Restriction system</keyword>
<dbReference type="InterPro" id="IPR022749">
    <property type="entry name" value="D12N6_MeTrfase_N"/>
</dbReference>
<keyword evidence="4 9" id="KW-0808">Transferase</keyword>
<dbReference type="GO" id="GO:0009007">
    <property type="term" value="F:site-specific DNA-methyltransferase (adenine-specific) activity"/>
    <property type="evidence" value="ECO:0007669"/>
    <property type="project" value="UniProtKB-EC"/>
</dbReference>
<dbReference type="GO" id="GO:0009307">
    <property type="term" value="P:DNA restriction-modification system"/>
    <property type="evidence" value="ECO:0007669"/>
    <property type="project" value="UniProtKB-KW"/>
</dbReference>
<accession>A0A5C7SA28</accession>
<keyword evidence="3 9" id="KW-0489">Methyltransferase</keyword>
<dbReference type="Proteomes" id="UP000321192">
    <property type="component" value="Unassembled WGS sequence"/>
</dbReference>
<evidence type="ECO:0000313" key="9">
    <source>
        <dbReference type="EMBL" id="TXH80483.1"/>
    </source>
</evidence>
<comment type="caution">
    <text evidence="9">The sequence shown here is derived from an EMBL/GenBank/DDBJ whole genome shotgun (WGS) entry which is preliminary data.</text>
</comment>
<evidence type="ECO:0000256" key="5">
    <source>
        <dbReference type="ARBA" id="ARBA00022691"/>
    </source>
</evidence>
<evidence type="ECO:0000313" key="10">
    <source>
        <dbReference type="Proteomes" id="UP000321192"/>
    </source>
</evidence>
<proteinExistence type="inferred from homology"/>
<keyword evidence="5" id="KW-0949">S-adenosyl-L-methionine</keyword>
<evidence type="ECO:0000256" key="6">
    <source>
        <dbReference type="ARBA" id="ARBA00022747"/>
    </source>
</evidence>
<sequence>MSKRITQQELESYLWGAAVLLRGLIDAGDYKQFIFPLLFFKRVSDVWDEEYEVALAESDGDLSYAKFAENHRFQIPAGAHWNDVRQTPRNVGAAIQQAMRA</sequence>
<organism evidence="9 10">
    <name type="scientific">Thauera aminoaromatica</name>
    <dbReference type="NCBI Taxonomy" id="164330"/>
    <lineage>
        <taxon>Bacteria</taxon>
        <taxon>Pseudomonadati</taxon>
        <taxon>Pseudomonadota</taxon>
        <taxon>Betaproteobacteria</taxon>
        <taxon>Rhodocyclales</taxon>
        <taxon>Zoogloeaceae</taxon>
        <taxon>Thauera</taxon>
    </lineage>
</organism>
<dbReference type="InterPro" id="IPR029063">
    <property type="entry name" value="SAM-dependent_MTases_sf"/>
</dbReference>
<dbReference type="InterPro" id="IPR051537">
    <property type="entry name" value="DNA_Adenine_Mtase"/>
</dbReference>
<protein>
    <recommendedName>
        <fullName evidence="2">site-specific DNA-methyltransferase (adenine-specific)</fullName>
        <ecNumber evidence="2">2.1.1.72</ecNumber>
    </recommendedName>
</protein>
<gene>
    <name evidence="9" type="ORF">E6Q80_18520</name>
</gene>
<dbReference type="AlphaFoldDB" id="A0A5C7SA28"/>
<evidence type="ECO:0000256" key="4">
    <source>
        <dbReference type="ARBA" id="ARBA00022679"/>
    </source>
</evidence>
<dbReference type="InterPro" id="IPR038333">
    <property type="entry name" value="T1MK-like_N_sf"/>
</dbReference>
<dbReference type="Pfam" id="PF12161">
    <property type="entry name" value="HsdM_N"/>
    <property type="match status" value="1"/>
</dbReference>
<dbReference type="PANTHER" id="PTHR42933:SF3">
    <property type="entry name" value="TYPE I RESTRICTION ENZYME MJAVIII METHYLASE SUBUNIT"/>
    <property type="match status" value="1"/>
</dbReference>